<organism evidence="1 2">
    <name type="scientific">Williamsia deligens</name>
    <dbReference type="NCBI Taxonomy" id="321325"/>
    <lineage>
        <taxon>Bacteria</taxon>
        <taxon>Bacillati</taxon>
        <taxon>Actinomycetota</taxon>
        <taxon>Actinomycetes</taxon>
        <taxon>Mycobacteriales</taxon>
        <taxon>Nocardiaceae</taxon>
        <taxon>Williamsia</taxon>
    </lineage>
</organism>
<dbReference type="Pfam" id="PF04250">
    <property type="entry name" value="DUF429"/>
    <property type="match status" value="1"/>
</dbReference>
<dbReference type="InterPro" id="IPR007362">
    <property type="entry name" value="DUF429"/>
</dbReference>
<evidence type="ECO:0000313" key="1">
    <source>
        <dbReference type="EMBL" id="MFD0927009.1"/>
    </source>
</evidence>
<accession>A0ABW3G8V1</accession>
<protein>
    <submittedName>
        <fullName evidence="1">DUF429 domain-containing protein</fullName>
    </submittedName>
</protein>
<name>A0ABW3G8V1_9NOCA</name>
<dbReference type="EMBL" id="JBHTIL010000002">
    <property type="protein sequence ID" value="MFD0927009.1"/>
    <property type="molecule type" value="Genomic_DNA"/>
</dbReference>
<comment type="caution">
    <text evidence="1">The sequence shown here is derived from an EMBL/GenBank/DDBJ whole genome shotgun (WGS) entry which is preliminary data.</text>
</comment>
<dbReference type="Proteomes" id="UP001597068">
    <property type="component" value="Unassembled WGS sequence"/>
</dbReference>
<sequence>MRTLGVDLAAEPTKTALAVLRWTSGRAEVERVTLGATDADIVDAARGCDRVGIDAPFGWPDPFVAFVVAHHRLADPLAAAGVGEAALSDTRAARAVLVRRTTDEAVRTRTGLIPLSVSADLIAHVAMRCVGLLRALGVTDRLDGPVVEAYPAAALRVWGLDHRGYKGAAKAAILDRLVDDVLAAAPWLDLGASAATIRGNDDVFDAVIASCIARAAAVGRTHLPDADVTDLARREGWIHLPSHDLTGLAAD</sequence>
<gene>
    <name evidence="1" type="ORF">ACFQ04_14820</name>
</gene>
<reference evidence="2" key="1">
    <citation type="journal article" date="2019" name="Int. J. Syst. Evol. Microbiol.">
        <title>The Global Catalogue of Microorganisms (GCM) 10K type strain sequencing project: providing services to taxonomists for standard genome sequencing and annotation.</title>
        <authorList>
            <consortium name="The Broad Institute Genomics Platform"/>
            <consortium name="The Broad Institute Genome Sequencing Center for Infectious Disease"/>
            <person name="Wu L."/>
            <person name="Ma J."/>
        </authorList>
    </citation>
    <scope>NUCLEOTIDE SEQUENCE [LARGE SCALE GENOMIC DNA]</scope>
    <source>
        <strain evidence="2">CCUG 50873</strain>
    </source>
</reference>
<keyword evidence="2" id="KW-1185">Reference proteome</keyword>
<dbReference type="RefSeq" id="WP_253648689.1">
    <property type="nucleotide sequence ID" value="NZ_BAAAMO010000006.1"/>
</dbReference>
<evidence type="ECO:0000313" key="2">
    <source>
        <dbReference type="Proteomes" id="UP001597068"/>
    </source>
</evidence>
<proteinExistence type="predicted"/>